<evidence type="ECO:0000313" key="7">
    <source>
        <dbReference type="Proteomes" id="UP000228754"/>
    </source>
</evidence>
<dbReference type="RefSeq" id="WP_003213579.1">
    <property type="nucleotide sequence ID" value="NZ_CANLUN010000004.1"/>
</dbReference>
<dbReference type="EMBL" id="CP027116">
    <property type="protein sequence ID" value="AVM25263.1"/>
    <property type="molecule type" value="Genomic_DNA"/>
</dbReference>
<evidence type="ECO:0000313" key="9">
    <source>
        <dbReference type="Proteomes" id="UP000264960"/>
    </source>
</evidence>
<evidence type="ECO:0000313" key="5">
    <source>
        <dbReference type="EMBL" id="PIK27310.1"/>
    </source>
</evidence>
<dbReference type="Proteomes" id="UP000264960">
    <property type="component" value="Chromosome"/>
</dbReference>
<dbReference type="Proteomes" id="UP000228754">
    <property type="component" value="Unassembled WGS sequence"/>
</dbReference>
<evidence type="ECO:0000313" key="1">
    <source>
        <dbReference type="EMBL" id="AVM25263.1"/>
    </source>
</evidence>
<dbReference type="GeneID" id="61769172"/>
<proteinExistence type="predicted"/>
<evidence type="ECO:0000313" key="8">
    <source>
        <dbReference type="Proteomes" id="UP000230768"/>
    </source>
</evidence>
<name>A0A063Z437_BACPU</name>
<dbReference type="AlphaFoldDB" id="A0A063Z437"/>
<evidence type="ECO:0000313" key="4">
    <source>
        <dbReference type="EMBL" id="PCK20175.1"/>
    </source>
</evidence>
<accession>A0A063Z437</accession>
<dbReference type="EMBL" id="JXCL01000027">
    <property type="protein sequence ID" value="KIL17683.1"/>
    <property type="molecule type" value="Genomic_DNA"/>
</dbReference>
<dbReference type="Proteomes" id="UP001182042">
    <property type="component" value="Unassembled WGS sequence"/>
</dbReference>
<reference evidence="5 8" key="3">
    <citation type="submission" date="2017-11" db="EMBL/GenBank/DDBJ databases">
        <title>Draft genome sequence of Bacillus pumilus 51_5il from lake Gorkoye (Russia: Novosibirsk region).</title>
        <authorList>
            <person name="Shipova A.A."/>
            <person name="Rozanov A.S."/>
            <person name="Bryanskaya A.V."/>
            <person name="Peltek S.E."/>
        </authorList>
    </citation>
    <scope>NUCLEOTIDE SEQUENCE [LARGE SCALE GENOMIC DNA]</scope>
    <source>
        <strain evidence="5 8">51_5il</strain>
    </source>
</reference>
<dbReference type="EMBL" id="PEKP01000008">
    <property type="protein sequence ID" value="PIK27310.1"/>
    <property type="molecule type" value="Genomic_DNA"/>
</dbReference>
<evidence type="ECO:0000313" key="6">
    <source>
        <dbReference type="Proteomes" id="UP000031978"/>
    </source>
</evidence>
<gene>
    <name evidence="2" type="ORF">B4127_3309</name>
    <name evidence="1" type="ORF">C5695_16030</name>
    <name evidence="4" type="ORF">CEY02_14735</name>
    <name evidence="5" type="ORF">CTV99_07955</name>
    <name evidence="3" type="ORF">FO508_09005</name>
</gene>
<dbReference type="EMBL" id="VKQA01000002">
    <property type="protein sequence ID" value="MDR4250483.1"/>
    <property type="molecule type" value="Genomic_DNA"/>
</dbReference>
<evidence type="ECO:0000313" key="2">
    <source>
        <dbReference type="EMBL" id="KIL17683.1"/>
    </source>
</evidence>
<dbReference type="OrthoDB" id="2437963at2"/>
<dbReference type="Proteomes" id="UP000031978">
    <property type="component" value="Unassembled WGS sequence"/>
</dbReference>
<reference evidence="3" key="5">
    <citation type="submission" date="2019-07" db="EMBL/GenBank/DDBJ databases">
        <title>Phylogenomic Reclassification of ATCC Bacillus Strains and Various Taxa within the Genus Bacillus.</title>
        <authorList>
            <person name="Riojas M.A."/>
            <person name="Frank A.M."/>
            <person name="Fenn S.L."/>
            <person name="King S."/>
            <person name="Brower S."/>
            <person name="Hazbon M.H."/>
        </authorList>
    </citation>
    <scope>NUCLEOTIDE SEQUENCE</scope>
    <source>
        <strain evidence="3">ATCC 27142</strain>
    </source>
</reference>
<organism evidence="3 10">
    <name type="scientific">Bacillus pumilus</name>
    <name type="common">Bacillus mesentericus</name>
    <dbReference type="NCBI Taxonomy" id="1408"/>
    <lineage>
        <taxon>Bacteria</taxon>
        <taxon>Bacillati</taxon>
        <taxon>Bacillota</taxon>
        <taxon>Bacilli</taxon>
        <taxon>Bacillales</taxon>
        <taxon>Bacillaceae</taxon>
        <taxon>Bacillus</taxon>
    </lineage>
</organism>
<reference evidence="1 9" key="4">
    <citation type="submission" date="2018-02" db="EMBL/GenBank/DDBJ databases">
        <title>The complete genome of two Bacillus pumilus strains from Cuatro Cienegas, Coahuila, Mexico.</title>
        <authorList>
            <person name="Zarza E."/>
            <person name="Alcaraz L.D."/>
            <person name="Aguilar-Salinas B."/>
            <person name="Islas A."/>
            <person name="Olmedo-Alvarez G."/>
        </authorList>
    </citation>
    <scope>NUCLEOTIDE SEQUENCE [LARGE SCALE GENOMIC DNA]</scope>
    <source>
        <strain evidence="1 9">145</strain>
    </source>
</reference>
<dbReference type="EMBL" id="NKHG01000104">
    <property type="protein sequence ID" value="PCK20175.1"/>
    <property type="molecule type" value="Genomic_DNA"/>
</dbReference>
<dbReference type="KEGG" id="bpus:UP12_15065"/>
<dbReference type="OMA" id="PREGYWI"/>
<reference evidence="2 6" key="1">
    <citation type="submission" date="2014-12" db="EMBL/GenBank/DDBJ databases">
        <title>Draft Genome Sequences of Five Spore-Forming Food Isolates of Bacillus pumilus.</title>
        <authorList>
            <person name="de Jong A."/>
            <person name="van Heel A.J."/>
            <person name="Montalban-Lopez M."/>
            <person name="Krawczyk A.O."/>
            <person name="Berendsen E.M."/>
            <person name="Wells-Bennik M."/>
            <person name="Kuipers O.P."/>
        </authorList>
    </citation>
    <scope>NUCLEOTIDE SEQUENCE [LARGE SCALE GENOMIC DNA]</scope>
    <source>
        <strain evidence="2 6">B4127</strain>
    </source>
</reference>
<dbReference type="Pfam" id="PF08817">
    <property type="entry name" value="YukD"/>
    <property type="match status" value="1"/>
</dbReference>
<sequence length="79" mass="9083">MYIDITIDLKNYDGSVFDLRLSNYLHIKQVIHIAWQAKQISLPKREGGWVRVVNKKAVFSGEYKLSDCGITTGDRLEIL</sequence>
<dbReference type="Proteomes" id="UP000230768">
    <property type="component" value="Unassembled WGS sequence"/>
</dbReference>
<evidence type="ECO:0000313" key="3">
    <source>
        <dbReference type="EMBL" id="MDR4250483.1"/>
    </source>
</evidence>
<protein>
    <submittedName>
        <fullName evidence="3">Ubiquitin</fullName>
    </submittedName>
</protein>
<dbReference type="InterPro" id="IPR024962">
    <property type="entry name" value="YukD-like"/>
</dbReference>
<dbReference type="Gene3D" id="3.10.20.90">
    <property type="entry name" value="Phosphatidylinositol 3-kinase Catalytic Subunit, Chain A, domain 1"/>
    <property type="match status" value="1"/>
</dbReference>
<reference evidence="4 7" key="2">
    <citation type="submission" date="2017-06" db="EMBL/GenBank/DDBJ databases">
        <title>Draft Genome Sequence of Bacillus sp Strain 36R Isolated from saline sediment at Atanasia, Sonora, Mexico.</title>
        <authorList>
            <person name="Sanchez Diaz R."/>
            <person name="Quiroz Macias M.E."/>
            <person name="Ibarra Gamez J.C."/>
            <person name="Enciso Ibarra J."/>
            <person name="Gomez Gil B."/>
            <person name="Galaviz Silva L."/>
        </authorList>
    </citation>
    <scope>NUCLEOTIDE SEQUENCE [LARGE SCALE GENOMIC DNA]</scope>
    <source>
        <strain evidence="4 7">36R_ATNSAL</strain>
    </source>
</reference>
<evidence type="ECO:0000313" key="10">
    <source>
        <dbReference type="Proteomes" id="UP001182042"/>
    </source>
</evidence>